<evidence type="ECO:0000256" key="1">
    <source>
        <dbReference type="ARBA" id="ARBA00005495"/>
    </source>
</evidence>
<gene>
    <name evidence="6" type="ORF">GCM10011502_30090</name>
</gene>
<dbReference type="PROSITE" id="PS51891">
    <property type="entry name" value="CENP_V_GFA"/>
    <property type="match status" value="1"/>
</dbReference>
<dbReference type="EMBL" id="BMKE01000049">
    <property type="protein sequence ID" value="GGB55120.1"/>
    <property type="molecule type" value="Genomic_DNA"/>
</dbReference>
<organism evidence="6 7">
    <name type="scientific">Oceanisphaera marina</name>
    <dbReference type="NCBI Taxonomy" id="2017550"/>
    <lineage>
        <taxon>Bacteria</taxon>
        <taxon>Pseudomonadati</taxon>
        <taxon>Pseudomonadota</taxon>
        <taxon>Gammaproteobacteria</taxon>
        <taxon>Aeromonadales</taxon>
        <taxon>Aeromonadaceae</taxon>
        <taxon>Oceanisphaera</taxon>
    </lineage>
</organism>
<dbReference type="Pfam" id="PF04828">
    <property type="entry name" value="GFA"/>
    <property type="match status" value="1"/>
</dbReference>
<accession>A0ABQ1IY02</accession>
<evidence type="ECO:0000256" key="3">
    <source>
        <dbReference type="ARBA" id="ARBA00022833"/>
    </source>
</evidence>
<sequence length="132" mass="14487">MSKFEGSCHCGAVTWAFSLPIKTVVKCHCNNCRKLQGSDYSSWVVVPQSQFEVLSGQDVVSLYKANETSSKSFCSTCGSAAYLVNGKHFPGNFVLPLGAVNNYTNELAPQIQVYTTDKAPWVNLHEDEPVFS</sequence>
<evidence type="ECO:0000256" key="4">
    <source>
        <dbReference type="ARBA" id="ARBA00023239"/>
    </source>
</evidence>
<dbReference type="RefSeq" id="WP_188630964.1">
    <property type="nucleotide sequence ID" value="NZ_BMKE01000049.1"/>
</dbReference>
<feature type="domain" description="CENP-V/GFA" evidence="5">
    <location>
        <begin position="4"/>
        <end position="122"/>
    </location>
</feature>
<evidence type="ECO:0000313" key="7">
    <source>
        <dbReference type="Proteomes" id="UP000646152"/>
    </source>
</evidence>
<name>A0ABQ1IY02_9GAMM</name>
<comment type="caution">
    <text evidence="6">The sequence shown here is derived from an EMBL/GenBank/DDBJ whole genome shotgun (WGS) entry which is preliminary data.</text>
</comment>
<keyword evidence="4" id="KW-0456">Lyase</keyword>
<dbReference type="PANTHER" id="PTHR33337:SF40">
    <property type="entry name" value="CENP-V_GFA DOMAIN-CONTAINING PROTEIN-RELATED"/>
    <property type="match status" value="1"/>
</dbReference>
<evidence type="ECO:0000313" key="6">
    <source>
        <dbReference type="EMBL" id="GGB55120.1"/>
    </source>
</evidence>
<evidence type="ECO:0000256" key="2">
    <source>
        <dbReference type="ARBA" id="ARBA00022723"/>
    </source>
</evidence>
<keyword evidence="2" id="KW-0479">Metal-binding</keyword>
<keyword evidence="7" id="KW-1185">Reference proteome</keyword>
<dbReference type="PANTHER" id="PTHR33337">
    <property type="entry name" value="GFA DOMAIN-CONTAINING PROTEIN"/>
    <property type="match status" value="1"/>
</dbReference>
<dbReference type="Proteomes" id="UP000646152">
    <property type="component" value="Unassembled WGS sequence"/>
</dbReference>
<keyword evidence="3" id="KW-0862">Zinc</keyword>
<comment type="similarity">
    <text evidence="1">Belongs to the Gfa family.</text>
</comment>
<evidence type="ECO:0000259" key="5">
    <source>
        <dbReference type="PROSITE" id="PS51891"/>
    </source>
</evidence>
<proteinExistence type="inferred from homology"/>
<dbReference type="Gene3D" id="3.90.1590.10">
    <property type="entry name" value="glutathione-dependent formaldehyde- activating enzyme (gfa)"/>
    <property type="match status" value="1"/>
</dbReference>
<dbReference type="InterPro" id="IPR006913">
    <property type="entry name" value="CENP-V/GFA"/>
</dbReference>
<reference evidence="7" key="1">
    <citation type="journal article" date="2019" name="Int. J. Syst. Evol. Microbiol.">
        <title>The Global Catalogue of Microorganisms (GCM) 10K type strain sequencing project: providing services to taxonomists for standard genome sequencing and annotation.</title>
        <authorList>
            <consortium name="The Broad Institute Genomics Platform"/>
            <consortium name="The Broad Institute Genome Sequencing Center for Infectious Disease"/>
            <person name="Wu L."/>
            <person name="Ma J."/>
        </authorList>
    </citation>
    <scope>NUCLEOTIDE SEQUENCE [LARGE SCALE GENOMIC DNA]</scope>
    <source>
        <strain evidence="7">CGMCC 1.15923</strain>
    </source>
</reference>
<protein>
    <submittedName>
        <fullName evidence="6">ADP-ribosylglycohydrolase</fullName>
    </submittedName>
</protein>
<dbReference type="InterPro" id="IPR011057">
    <property type="entry name" value="Mss4-like_sf"/>
</dbReference>
<dbReference type="SUPFAM" id="SSF51316">
    <property type="entry name" value="Mss4-like"/>
    <property type="match status" value="1"/>
</dbReference>